<sequence length="57" mass="6013">MRIVTSRDAAGTAFLNALSGRPALVELTVGTVVDDLPRDDLTDSSRSVDHARVGYPG</sequence>
<organism evidence="2 3">
    <name type="scientific">Agromyces bracchium</name>
    <dbReference type="NCBI Taxonomy" id="88376"/>
    <lineage>
        <taxon>Bacteria</taxon>
        <taxon>Bacillati</taxon>
        <taxon>Actinomycetota</taxon>
        <taxon>Actinomycetes</taxon>
        <taxon>Micrococcales</taxon>
        <taxon>Microbacteriaceae</taxon>
        <taxon>Agromyces</taxon>
    </lineage>
</organism>
<dbReference type="AlphaFoldDB" id="A0A6I3MFZ9"/>
<accession>A0A6I3MFZ9</accession>
<comment type="caution">
    <text evidence="2">The sequence shown here is derived from an EMBL/GenBank/DDBJ whole genome shotgun (WGS) entry which is preliminary data.</text>
</comment>
<proteinExistence type="predicted"/>
<dbReference type="RefSeq" id="WP_155053319.1">
    <property type="nucleotide sequence ID" value="NZ_BAAAIB010000008.1"/>
</dbReference>
<dbReference type="Proteomes" id="UP000433071">
    <property type="component" value="Unassembled WGS sequence"/>
</dbReference>
<gene>
    <name evidence="2" type="ORF">GJ743_18190</name>
</gene>
<evidence type="ECO:0000256" key="1">
    <source>
        <dbReference type="SAM" id="MobiDB-lite"/>
    </source>
</evidence>
<keyword evidence="3" id="KW-1185">Reference proteome</keyword>
<reference evidence="2 3" key="1">
    <citation type="submission" date="2019-11" db="EMBL/GenBank/DDBJ databases">
        <title>Agromyces kandeliae sp. nov., isolated from mangrove soil.</title>
        <authorList>
            <person name="Wang R."/>
        </authorList>
    </citation>
    <scope>NUCLEOTIDE SEQUENCE [LARGE SCALE GENOMIC DNA]</scope>
    <source>
        <strain evidence="2 3">JCM 11433</strain>
    </source>
</reference>
<evidence type="ECO:0000313" key="3">
    <source>
        <dbReference type="Proteomes" id="UP000433071"/>
    </source>
</evidence>
<dbReference type="EMBL" id="WMLB01000044">
    <property type="protein sequence ID" value="MTH70296.1"/>
    <property type="molecule type" value="Genomic_DNA"/>
</dbReference>
<name>A0A6I3MFZ9_9MICO</name>
<protein>
    <submittedName>
        <fullName evidence="2">Uncharacterized protein</fullName>
    </submittedName>
</protein>
<evidence type="ECO:0000313" key="2">
    <source>
        <dbReference type="EMBL" id="MTH70296.1"/>
    </source>
</evidence>
<feature type="region of interest" description="Disordered" evidence="1">
    <location>
        <begin position="36"/>
        <end position="57"/>
    </location>
</feature>